<accession>A0ABS8VI87</accession>
<reference evidence="4 5" key="1">
    <citation type="journal article" date="2021" name="BMC Genomics">
        <title>Datura genome reveals duplications of psychoactive alkaloid biosynthetic genes and high mutation rate following tissue culture.</title>
        <authorList>
            <person name="Rajewski A."/>
            <person name="Carter-House D."/>
            <person name="Stajich J."/>
            <person name="Litt A."/>
        </authorList>
    </citation>
    <scope>NUCLEOTIDE SEQUENCE [LARGE SCALE GENOMIC DNA]</scope>
    <source>
        <strain evidence="4">AR-01</strain>
    </source>
</reference>
<dbReference type="SUPFAM" id="SSF49764">
    <property type="entry name" value="HSP20-like chaperones"/>
    <property type="match status" value="1"/>
</dbReference>
<evidence type="ECO:0000259" key="3">
    <source>
        <dbReference type="PROSITE" id="PS01031"/>
    </source>
</evidence>
<dbReference type="PROSITE" id="PS01031">
    <property type="entry name" value="SHSP"/>
    <property type="match status" value="1"/>
</dbReference>
<comment type="similarity">
    <text evidence="1 2">Belongs to the small heat shock protein (HSP20) family.</text>
</comment>
<organism evidence="4 5">
    <name type="scientific">Datura stramonium</name>
    <name type="common">Jimsonweed</name>
    <name type="synonym">Common thornapple</name>
    <dbReference type="NCBI Taxonomy" id="4076"/>
    <lineage>
        <taxon>Eukaryota</taxon>
        <taxon>Viridiplantae</taxon>
        <taxon>Streptophyta</taxon>
        <taxon>Embryophyta</taxon>
        <taxon>Tracheophyta</taxon>
        <taxon>Spermatophyta</taxon>
        <taxon>Magnoliopsida</taxon>
        <taxon>eudicotyledons</taxon>
        <taxon>Gunneridae</taxon>
        <taxon>Pentapetalae</taxon>
        <taxon>asterids</taxon>
        <taxon>lamiids</taxon>
        <taxon>Solanales</taxon>
        <taxon>Solanaceae</taxon>
        <taxon>Solanoideae</taxon>
        <taxon>Datureae</taxon>
        <taxon>Datura</taxon>
    </lineage>
</organism>
<dbReference type="InterPro" id="IPR002068">
    <property type="entry name" value="A-crystallin/Hsp20_dom"/>
</dbReference>
<evidence type="ECO:0000313" key="4">
    <source>
        <dbReference type="EMBL" id="MCD9645848.1"/>
    </source>
</evidence>
<dbReference type="Gene3D" id="2.60.40.790">
    <property type="match status" value="1"/>
</dbReference>
<evidence type="ECO:0000256" key="2">
    <source>
        <dbReference type="RuleBase" id="RU003616"/>
    </source>
</evidence>
<feature type="domain" description="SHSP" evidence="3">
    <location>
        <begin position="99"/>
        <end position="206"/>
    </location>
</feature>
<name>A0ABS8VI87_DATST</name>
<evidence type="ECO:0000313" key="5">
    <source>
        <dbReference type="Proteomes" id="UP000823775"/>
    </source>
</evidence>
<dbReference type="CDD" id="cd00298">
    <property type="entry name" value="ACD_sHsps_p23-like"/>
    <property type="match status" value="1"/>
</dbReference>
<comment type="caution">
    <text evidence="4">The sequence shown here is derived from an EMBL/GenBank/DDBJ whole genome shotgun (WGS) entry which is preliminary data.</text>
</comment>
<keyword evidence="5" id="KW-1185">Reference proteome</keyword>
<dbReference type="PANTHER" id="PTHR46991:SF7">
    <property type="entry name" value="HEAT SHOCK 22 KDA PROTEIN, MITOCHONDRIAL-LIKE"/>
    <property type="match status" value="1"/>
</dbReference>
<dbReference type="Pfam" id="PF00011">
    <property type="entry name" value="HSP20"/>
    <property type="match status" value="1"/>
</dbReference>
<proteinExistence type="inferred from homology"/>
<sequence length="206" mass="22801">MAFRTALRRMSSSSTILSNFLNNAPSSRGFIAPLTSRFLSYAGSVPVVDSNEESFTINACGGSFVRSEQFPIQREMSDDFGLLNTICEGVCDVYMENPFQISGPRGAYEAKNTEEGMYVRMEMPGIDKEDVKVSIEYGNICIKGEGKKESTHEDSGRTYSATIEVCSNSYQPQFMKAQMKNGVLRMVIPKSKTPQAVTGSYEIKVK</sequence>
<dbReference type="EMBL" id="JACEIK010004568">
    <property type="protein sequence ID" value="MCD9645848.1"/>
    <property type="molecule type" value="Genomic_DNA"/>
</dbReference>
<gene>
    <name evidence="4" type="ORF">HAX54_035147</name>
</gene>
<dbReference type="PANTHER" id="PTHR46991">
    <property type="entry name" value="23.5 KDA HEAT SHOCK PROTEIN, MITOCHONDRIAL"/>
    <property type="match status" value="1"/>
</dbReference>
<dbReference type="InterPro" id="IPR044656">
    <property type="entry name" value="HSP14.7/HSP23.5/HSP23.6-like"/>
</dbReference>
<dbReference type="Proteomes" id="UP000823775">
    <property type="component" value="Unassembled WGS sequence"/>
</dbReference>
<protein>
    <recommendedName>
        <fullName evidence="3">SHSP domain-containing protein</fullName>
    </recommendedName>
</protein>
<dbReference type="InterPro" id="IPR008978">
    <property type="entry name" value="HSP20-like_chaperone"/>
</dbReference>
<evidence type="ECO:0000256" key="1">
    <source>
        <dbReference type="PROSITE-ProRule" id="PRU00285"/>
    </source>
</evidence>